<dbReference type="Proteomes" id="UP001612812">
    <property type="component" value="Unassembled WGS sequence"/>
</dbReference>
<evidence type="ECO:0000313" key="1">
    <source>
        <dbReference type="EMBL" id="MFI7263042.1"/>
    </source>
</evidence>
<gene>
    <name evidence="1" type="ORF">ACIBP4_12175</name>
</gene>
<dbReference type="EMBL" id="JBITLE010000003">
    <property type="protein sequence ID" value="MFI7263042.1"/>
    <property type="molecule type" value="Genomic_DNA"/>
</dbReference>
<name>A0ABW7ZM72_9ACTN</name>
<sequence length="299" mass="32205">MTPEAVDTVLADLAATADRLITESAMAQRELDECNDDNERWFTQVGLPAGHLGYPNPSRALSSVRLAHATDRARLLRQSARRIVAWWADLATYAVLSTVAGQPIDPVRAAGADLSAHLTDEELHHLPGPSQDVRTLARLAAFFAGPSVNPDAPADPPMDAGEYASRAGLILQRSPSGEMDVVDDPLPDARLRRMWGDTWVDYQMSALLPADELAAAITAAGVPLTVVDTIRTTTRAVDVALAAAVRLAEPEDAAAVSEAEEEALWEHVERTTDLLAAYARTLTSHLPAIRRAAQQRACR</sequence>
<dbReference type="RefSeq" id="WP_396768945.1">
    <property type="nucleotide sequence ID" value="NZ_JBITLA010000003.1"/>
</dbReference>
<organism evidence="1 2">
    <name type="scientific">Micromonospora maritima</name>
    <dbReference type="NCBI Taxonomy" id="986711"/>
    <lineage>
        <taxon>Bacteria</taxon>
        <taxon>Bacillati</taxon>
        <taxon>Actinomycetota</taxon>
        <taxon>Actinomycetes</taxon>
        <taxon>Micromonosporales</taxon>
        <taxon>Micromonosporaceae</taxon>
        <taxon>Micromonospora</taxon>
    </lineage>
</organism>
<comment type="caution">
    <text evidence="1">The sequence shown here is derived from an EMBL/GenBank/DDBJ whole genome shotgun (WGS) entry which is preliminary data.</text>
</comment>
<proteinExistence type="predicted"/>
<reference evidence="1 2" key="1">
    <citation type="submission" date="2024-10" db="EMBL/GenBank/DDBJ databases">
        <title>The Natural Products Discovery Center: Release of the First 8490 Sequenced Strains for Exploring Actinobacteria Biosynthetic Diversity.</title>
        <authorList>
            <person name="Kalkreuter E."/>
            <person name="Kautsar S.A."/>
            <person name="Yang D."/>
            <person name="Bader C.D."/>
            <person name="Teijaro C.N."/>
            <person name="Fluegel L."/>
            <person name="Davis C.M."/>
            <person name="Simpson J.R."/>
            <person name="Lauterbach L."/>
            <person name="Steele A.D."/>
            <person name="Gui C."/>
            <person name="Meng S."/>
            <person name="Li G."/>
            <person name="Viehrig K."/>
            <person name="Ye F."/>
            <person name="Su P."/>
            <person name="Kiefer A.F."/>
            <person name="Nichols A."/>
            <person name="Cepeda A.J."/>
            <person name="Yan W."/>
            <person name="Fan B."/>
            <person name="Jiang Y."/>
            <person name="Adhikari A."/>
            <person name="Zheng C.-J."/>
            <person name="Schuster L."/>
            <person name="Cowan T.M."/>
            <person name="Smanski M.J."/>
            <person name="Chevrette M.G."/>
            <person name="De Carvalho L.P.S."/>
            <person name="Shen B."/>
        </authorList>
    </citation>
    <scope>NUCLEOTIDE SEQUENCE [LARGE SCALE GENOMIC DNA]</scope>
    <source>
        <strain evidence="1 2">NPDC049845</strain>
    </source>
</reference>
<accession>A0ABW7ZM72</accession>
<keyword evidence="2" id="KW-1185">Reference proteome</keyword>
<protein>
    <submittedName>
        <fullName evidence="1">Uncharacterized protein</fullName>
    </submittedName>
</protein>
<evidence type="ECO:0000313" key="2">
    <source>
        <dbReference type="Proteomes" id="UP001612812"/>
    </source>
</evidence>